<dbReference type="PANTHER" id="PTHR30383:SF5">
    <property type="entry name" value="SGNH HYDROLASE-TYPE ESTERASE DOMAIN-CONTAINING PROTEIN"/>
    <property type="match status" value="1"/>
</dbReference>
<feature type="chain" id="PRO_5046988153" evidence="2">
    <location>
        <begin position="37"/>
        <end position="256"/>
    </location>
</feature>
<keyword evidence="4" id="KW-0378">Hydrolase</keyword>
<evidence type="ECO:0000313" key="4">
    <source>
        <dbReference type="EMBL" id="MFC0716341.1"/>
    </source>
</evidence>
<dbReference type="EMBL" id="JBHLTF010000003">
    <property type="protein sequence ID" value="MFC0716341.1"/>
    <property type="molecule type" value="Genomic_DNA"/>
</dbReference>
<dbReference type="Gene3D" id="3.40.50.1110">
    <property type="entry name" value="SGNH hydrolase"/>
    <property type="match status" value="1"/>
</dbReference>
<dbReference type="Pfam" id="PF13472">
    <property type="entry name" value="Lipase_GDSL_2"/>
    <property type="match status" value="1"/>
</dbReference>
<evidence type="ECO:0000259" key="3">
    <source>
        <dbReference type="Pfam" id="PF13472"/>
    </source>
</evidence>
<evidence type="ECO:0000313" key="5">
    <source>
        <dbReference type="Proteomes" id="UP001589898"/>
    </source>
</evidence>
<dbReference type="Proteomes" id="UP001589898">
    <property type="component" value="Unassembled WGS sequence"/>
</dbReference>
<dbReference type="SUPFAM" id="SSF52266">
    <property type="entry name" value="SGNH hydrolase"/>
    <property type="match status" value="1"/>
</dbReference>
<proteinExistence type="predicted"/>
<feature type="region of interest" description="Disordered" evidence="1">
    <location>
        <begin position="39"/>
        <end position="60"/>
    </location>
</feature>
<feature type="signal peptide" evidence="2">
    <location>
        <begin position="1"/>
        <end position="36"/>
    </location>
</feature>
<protein>
    <submittedName>
        <fullName evidence="4">SGNH/GDSL hydrolase family protein</fullName>
    </submittedName>
</protein>
<comment type="caution">
    <text evidence="4">The sequence shown here is derived from an EMBL/GenBank/DDBJ whole genome shotgun (WGS) entry which is preliminary data.</text>
</comment>
<feature type="domain" description="SGNH hydrolase-type esterase" evidence="3">
    <location>
        <begin position="94"/>
        <end position="245"/>
    </location>
</feature>
<name>A0ABV6SVT7_9GAMM</name>
<gene>
    <name evidence="4" type="ORF">ACFFFU_00970</name>
</gene>
<dbReference type="InterPro" id="IPR051532">
    <property type="entry name" value="Ester_Hydrolysis_Enzymes"/>
</dbReference>
<evidence type="ECO:0000256" key="2">
    <source>
        <dbReference type="SAM" id="SignalP"/>
    </source>
</evidence>
<organism evidence="4 5">
    <name type="scientific">Luteimonas padinae</name>
    <dbReference type="NCBI Taxonomy" id="1714359"/>
    <lineage>
        <taxon>Bacteria</taxon>
        <taxon>Pseudomonadati</taxon>
        <taxon>Pseudomonadota</taxon>
        <taxon>Gammaproteobacteria</taxon>
        <taxon>Lysobacterales</taxon>
        <taxon>Lysobacteraceae</taxon>
        <taxon>Luteimonas</taxon>
    </lineage>
</organism>
<dbReference type="GO" id="GO:0016787">
    <property type="term" value="F:hydrolase activity"/>
    <property type="evidence" value="ECO:0007669"/>
    <property type="project" value="UniProtKB-KW"/>
</dbReference>
<evidence type="ECO:0000256" key="1">
    <source>
        <dbReference type="SAM" id="MobiDB-lite"/>
    </source>
</evidence>
<keyword evidence="2" id="KW-0732">Signal</keyword>
<reference evidence="4 5" key="1">
    <citation type="submission" date="2024-09" db="EMBL/GenBank/DDBJ databases">
        <authorList>
            <person name="Sun Q."/>
            <person name="Mori K."/>
        </authorList>
    </citation>
    <scope>NUCLEOTIDE SEQUENCE [LARGE SCALE GENOMIC DNA]</scope>
    <source>
        <strain evidence="4 5">KCTC 52403</strain>
    </source>
</reference>
<dbReference type="InterPro" id="IPR036514">
    <property type="entry name" value="SGNH_hydro_sf"/>
</dbReference>
<dbReference type="InterPro" id="IPR013830">
    <property type="entry name" value="SGNH_hydro"/>
</dbReference>
<keyword evidence="5" id="KW-1185">Reference proteome</keyword>
<sequence>MDRPSRTRATGPRISIPRAAAALACVVLALLPGACATQPETPAAGSTTASAPLAGHLDPVSSPDWQADMARFAARDEAHPPPPHPVVFAGSSSFRMWDSLRADFPRTPVLNRGFGGSQVRDLAWHADQVAIRYRPRVLLLYAGENDIDAGRTPAQVLADTRLLVARLRAALPDTRILWVSIKPSPARFAQLPLQREANARVEAWLRGQPGTGYIDVATPMLDASGQPRGELFIADRLHMNARGYGIWREAIAPRLR</sequence>
<accession>A0ABV6SVT7</accession>
<dbReference type="RefSeq" id="WP_189498804.1">
    <property type="nucleotide sequence ID" value="NZ_BMZT01000011.1"/>
</dbReference>
<dbReference type="CDD" id="cd04502">
    <property type="entry name" value="SGNH_hydrolase_like_7"/>
    <property type="match status" value="1"/>
</dbReference>
<feature type="compositionally biased region" description="Low complexity" evidence="1">
    <location>
        <begin position="39"/>
        <end position="55"/>
    </location>
</feature>
<dbReference type="PANTHER" id="PTHR30383">
    <property type="entry name" value="THIOESTERASE 1/PROTEASE 1/LYSOPHOSPHOLIPASE L1"/>
    <property type="match status" value="1"/>
</dbReference>